<evidence type="ECO:0000313" key="1">
    <source>
        <dbReference type="EMBL" id="KAI9913843.1"/>
    </source>
</evidence>
<reference evidence="1 2" key="1">
    <citation type="journal article" date="2022" name="bioRxiv">
        <title>The genome of the oomycete Peronosclerospora sorghi, a cosmopolitan pathogen of maize and sorghum, is inflated with dispersed pseudogenes.</title>
        <authorList>
            <person name="Fletcher K."/>
            <person name="Martin F."/>
            <person name="Isakeit T."/>
            <person name="Cavanaugh K."/>
            <person name="Magill C."/>
            <person name="Michelmore R."/>
        </authorList>
    </citation>
    <scope>NUCLEOTIDE SEQUENCE [LARGE SCALE GENOMIC DNA]</scope>
    <source>
        <strain evidence="1">P6</strain>
    </source>
</reference>
<keyword evidence="2" id="KW-1185">Reference proteome</keyword>
<organism evidence="1 2">
    <name type="scientific">Peronosclerospora sorghi</name>
    <dbReference type="NCBI Taxonomy" id="230839"/>
    <lineage>
        <taxon>Eukaryota</taxon>
        <taxon>Sar</taxon>
        <taxon>Stramenopiles</taxon>
        <taxon>Oomycota</taxon>
        <taxon>Peronosporomycetes</taxon>
        <taxon>Peronosporales</taxon>
        <taxon>Peronosporaceae</taxon>
        <taxon>Peronosclerospora</taxon>
    </lineage>
</organism>
<name>A0ACC0W6V4_9STRA</name>
<dbReference type="EMBL" id="CM047583">
    <property type="protein sequence ID" value="KAI9913843.1"/>
    <property type="molecule type" value="Genomic_DNA"/>
</dbReference>
<comment type="caution">
    <text evidence="1">The sequence shown here is derived from an EMBL/GenBank/DDBJ whole genome shotgun (WGS) entry which is preliminary data.</text>
</comment>
<protein>
    <submittedName>
        <fullName evidence="1">Uncharacterized protein</fullName>
    </submittedName>
</protein>
<proteinExistence type="predicted"/>
<dbReference type="Proteomes" id="UP001163321">
    <property type="component" value="Chromosome 4"/>
</dbReference>
<sequence length="484" mass="53867">MKTQRGGILPPLTMFSSRAGRAYFLHTRSFTPEITFVLKMSIDEPQSKLTFVTFVVLCSEDSLISMDIVRQIAIVEPTPLSLQQMRSFSDGCTKLRIVSAKFLHKELQSRFARAIIELSDLPLGLSDTSPIRQAVDVYRRELQWIIFSEPPSSIEEDRHFTNVLRQAKTRGSNLVPLVCYGLQQLKATDLGHSALHIKSAQEDIKDRLDKFFLGRIGIRMLIGQHVQSLERPGGRVHLVNVEEIVREACNLAAKLCKQYLGTAPCVEIHATASTSTPLMYVRSHLHHMSLSTIHDEVFELVKNAMRATVEHQRTLTHKSPGALNHFKHTINPNSPSLGFYLPSVDDVSGVKIFPDVSKYKLGGGLPPVEIVICVGSEDLTIKVSDEGGGVPRSRWEKLWHYDYTTSPPCPPISSNKYHSYREHFSGGGYGLPIARLLARYFGGEVTFTSLEGSGSTGFIQAHRLGTNSEVIPGNASFDLPPLYT</sequence>
<evidence type="ECO:0000313" key="2">
    <source>
        <dbReference type="Proteomes" id="UP001163321"/>
    </source>
</evidence>
<gene>
    <name evidence="1" type="ORF">PsorP6_005792</name>
</gene>
<accession>A0ACC0W6V4</accession>